<dbReference type="SUPFAM" id="SSF64356">
    <property type="entry name" value="SNARE-like"/>
    <property type="match status" value="1"/>
</dbReference>
<feature type="non-terminal residue" evidence="3">
    <location>
        <position position="145"/>
    </location>
</feature>
<gene>
    <name evidence="3" type="primary">LOC34623115</name>
</gene>
<evidence type="ECO:0000313" key="2">
    <source>
        <dbReference type="Proteomes" id="UP000515125"/>
    </source>
</evidence>
<dbReference type="OrthoDB" id="345541at2759"/>
<sequence length="145" mass="15387">MVVACVCYVGRESEPLCFRVYGDSEEIPMQFAAYAALDVIDEQLAAEQQQQGAPGGPPSGGDSFLGLACPCLGTLQDASLYAYAAPTGLKILVGLSLKAPLHEQELRAVRCSSSSNHTRFHSSNSHSSSCSNSLSSSSNHTRFRS</sequence>
<protein>
    <submittedName>
        <fullName evidence="3">Uncharacterized protein LOC34623115</fullName>
    </submittedName>
</protein>
<keyword evidence="2" id="KW-1185">Reference proteome</keyword>
<organism evidence="2 3">
    <name type="scientific">Cyclospora cayetanensis</name>
    <dbReference type="NCBI Taxonomy" id="88456"/>
    <lineage>
        <taxon>Eukaryota</taxon>
        <taxon>Sar</taxon>
        <taxon>Alveolata</taxon>
        <taxon>Apicomplexa</taxon>
        <taxon>Conoidasida</taxon>
        <taxon>Coccidia</taxon>
        <taxon>Eucoccidiorida</taxon>
        <taxon>Eimeriorina</taxon>
        <taxon>Eimeriidae</taxon>
        <taxon>Cyclospora</taxon>
    </lineage>
</organism>
<dbReference type="Proteomes" id="UP000515125">
    <property type="component" value="Unplaced"/>
</dbReference>
<dbReference type="Gene3D" id="3.30.450.70">
    <property type="match status" value="1"/>
</dbReference>
<reference evidence="3" key="1">
    <citation type="submission" date="2025-08" db="UniProtKB">
        <authorList>
            <consortium name="RefSeq"/>
        </authorList>
    </citation>
    <scope>IDENTIFICATION</scope>
</reference>
<dbReference type="InterPro" id="IPR011012">
    <property type="entry name" value="Longin-like_dom_sf"/>
</dbReference>
<evidence type="ECO:0000256" key="1">
    <source>
        <dbReference type="SAM" id="MobiDB-lite"/>
    </source>
</evidence>
<proteinExistence type="predicted"/>
<accession>A0A6P6RPZ1</accession>
<feature type="region of interest" description="Disordered" evidence="1">
    <location>
        <begin position="120"/>
        <end position="145"/>
    </location>
</feature>
<dbReference type="RefSeq" id="XP_026189664.1">
    <property type="nucleotide sequence ID" value="XM_026333879.1"/>
</dbReference>
<dbReference type="AlphaFoldDB" id="A0A6P6RPZ1"/>
<name>A0A6P6RPZ1_9EIME</name>
<evidence type="ECO:0000313" key="3">
    <source>
        <dbReference type="RefSeq" id="XP_026189664.1"/>
    </source>
</evidence>
<dbReference type="GeneID" id="34623115"/>